<feature type="domain" description="Peptidase M15C" evidence="3">
    <location>
        <begin position="346"/>
        <end position="403"/>
    </location>
</feature>
<dbReference type="InterPro" id="IPR009045">
    <property type="entry name" value="Zn_M74/Hedgehog-like"/>
</dbReference>
<gene>
    <name evidence="4" type="ORF">F9L07_16120</name>
</gene>
<dbReference type="PROSITE" id="PS51257">
    <property type="entry name" value="PROKAR_LIPOPROTEIN"/>
    <property type="match status" value="1"/>
</dbReference>
<protein>
    <submittedName>
        <fullName evidence="4">M15 family metallopeptidase</fullName>
    </submittedName>
</protein>
<keyword evidence="2" id="KW-0732">Signal</keyword>
<dbReference type="EMBL" id="WBVM01000001">
    <property type="protein sequence ID" value="KAB2813201.1"/>
    <property type="molecule type" value="Genomic_DNA"/>
</dbReference>
<dbReference type="Gene3D" id="3.30.1380.10">
    <property type="match status" value="1"/>
</dbReference>
<dbReference type="GO" id="GO:0008233">
    <property type="term" value="F:peptidase activity"/>
    <property type="evidence" value="ECO:0007669"/>
    <property type="project" value="InterPro"/>
</dbReference>
<name>A0A7J5E4L2_NOCSI</name>
<evidence type="ECO:0000313" key="4">
    <source>
        <dbReference type="EMBL" id="KAB2813201.1"/>
    </source>
</evidence>
<accession>A0A7J5E4L2</accession>
<evidence type="ECO:0000256" key="1">
    <source>
        <dbReference type="SAM" id="MobiDB-lite"/>
    </source>
</evidence>
<feature type="compositionally biased region" description="Low complexity" evidence="1">
    <location>
        <begin position="35"/>
        <end position="50"/>
    </location>
</feature>
<reference evidence="4 5" key="1">
    <citation type="submission" date="2019-09" db="EMBL/GenBank/DDBJ databases">
        <title>Pimelobacter sp. isolated from Paulinella.</title>
        <authorList>
            <person name="Jeong S.E."/>
        </authorList>
    </citation>
    <scope>NUCLEOTIDE SEQUENCE [LARGE SCALE GENOMIC DNA]</scope>
    <source>
        <strain evidence="4 5">Pch-N</strain>
    </source>
</reference>
<dbReference type="Proteomes" id="UP000449906">
    <property type="component" value="Unassembled WGS sequence"/>
</dbReference>
<evidence type="ECO:0000259" key="3">
    <source>
        <dbReference type="Pfam" id="PF13539"/>
    </source>
</evidence>
<feature type="region of interest" description="Disordered" evidence="1">
    <location>
        <begin position="29"/>
        <end position="66"/>
    </location>
</feature>
<dbReference type="RefSeq" id="WP_151580498.1">
    <property type="nucleotide sequence ID" value="NZ_WBVM01000001.1"/>
</dbReference>
<dbReference type="Pfam" id="PF13539">
    <property type="entry name" value="Peptidase_M15_4"/>
    <property type="match status" value="1"/>
</dbReference>
<evidence type="ECO:0000313" key="5">
    <source>
        <dbReference type="Proteomes" id="UP000449906"/>
    </source>
</evidence>
<feature type="signal peptide" evidence="2">
    <location>
        <begin position="1"/>
        <end position="27"/>
    </location>
</feature>
<dbReference type="AlphaFoldDB" id="A0A7J5E4L2"/>
<comment type="caution">
    <text evidence="4">The sequence shown here is derived from an EMBL/GenBank/DDBJ whole genome shotgun (WGS) entry which is preliminary data.</text>
</comment>
<evidence type="ECO:0000256" key="2">
    <source>
        <dbReference type="SAM" id="SignalP"/>
    </source>
</evidence>
<dbReference type="SUPFAM" id="SSF55166">
    <property type="entry name" value="Hedgehog/DD-peptidase"/>
    <property type="match status" value="1"/>
</dbReference>
<feature type="chain" id="PRO_5029851313" evidence="2">
    <location>
        <begin position="28"/>
        <end position="410"/>
    </location>
</feature>
<proteinExistence type="predicted"/>
<sequence length="410" mass="43822">MRCARRHRALTAGLSAAAVVLALGACATPEKGTPESDPSEAAASTAATDPPADDAADPGHAVAPPGDFDGTLFGDDLLVVSQDTLTEDEIAAITGVKVNGEKGVAAFTQLSYGQFTMQNRLFNIAAVDPAGYRPFTGSDNAAFQQQWDRIAGGEVAVLESLKKELPTDDDGYLSVDDQRIHVGAWSRPGVDGVDAVVNAKWGADLGLPPRNAVLINTGIASPQVVRAKIEKVVGVKTYAISNLDIVAQRGLDLDTFQNVVPVGAFRDAVGVFRYTAIGGGRIAPDPAWVRSHIVKEAVPILGVVTCNKYMMPQLKAALQEVVRRGLENEIRRDQYAGCYYPRFIAGSTQLSNHSFGLALDLNVPGNQRGTVGDMNREVVAIFKYWGFAWGGDWAYTDPMHFELQKIVNPG</sequence>
<dbReference type="InterPro" id="IPR039561">
    <property type="entry name" value="Peptidase_M15C"/>
</dbReference>
<organism evidence="4 5">
    <name type="scientific">Nocardioides simplex</name>
    <name type="common">Arthrobacter simplex</name>
    <dbReference type="NCBI Taxonomy" id="2045"/>
    <lineage>
        <taxon>Bacteria</taxon>
        <taxon>Bacillati</taxon>
        <taxon>Actinomycetota</taxon>
        <taxon>Actinomycetes</taxon>
        <taxon>Propionibacteriales</taxon>
        <taxon>Nocardioidaceae</taxon>
        <taxon>Pimelobacter</taxon>
    </lineage>
</organism>